<gene>
    <name evidence="1" type="ORF">V4C55_38605</name>
</gene>
<protein>
    <submittedName>
        <fullName evidence="1">Uncharacterized protein</fullName>
    </submittedName>
</protein>
<name>A0ABU9QQ85_9BURK</name>
<dbReference type="RefSeq" id="WP_201653964.1">
    <property type="nucleotide sequence ID" value="NZ_CAJHCS010000019.1"/>
</dbReference>
<keyword evidence="2" id="KW-1185">Reference proteome</keyword>
<proteinExistence type="predicted"/>
<evidence type="ECO:0000313" key="1">
    <source>
        <dbReference type="EMBL" id="MEM5291645.1"/>
    </source>
</evidence>
<dbReference type="Proteomes" id="UP001494588">
    <property type="component" value="Unassembled WGS sequence"/>
</dbReference>
<sequence length="79" mass="8924">MLTFARHLDVLKVDPMRTHRTIQFNANAAIHADCMNGRVVMMAVELPFRRRCSPAGFRRLLSNARLARLSGQRAAFAQA</sequence>
<dbReference type="EMBL" id="JAZHGC010000056">
    <property type="protein sequence ID" value="MEM5291645.1"/>
    <property type="molecule type" value="Genomic_DNA"/>
</dbReference>
<accession>A0ABU9QQ85</accession>
<reference evidence="1 2" key="1">
    <citation type="submission" date="2024-01" db="EMBL/GenBank/DDBJ databases">
        <title>The diversity of rhizobia nodulating Mimosa spp. in eleven states of Brazil covering several biomes is determined by host plant, location, and edaphic factors.</title>
        <authorList>
            <person name="Rouws L."/>
            <person name="Barauna A."/>
            <person name="Beukes C."/>
            <person name="De Faria S.M."/>
            <person name="Gross E."/>
            <person name="Dos Reis Junior F.B."/>
            <person name="Simon M."/>
            <person name="Maluk M."/>
            <person name="Odee D.W."/>
            <person name="Kenicer G."/>
            <person name="Young J.P.W."/>
            <person name="Reis V.M."/>
            <person name="Zilli J."/>
            <person name="James E.K."/>
        </authorList>
    </citation>
    <scope>NUCLEOTIDE SEQUENCE [LARGE SCALE GENOMIC DNA]</scope>
    <source>
        <strain evidence="1 2">JPY77</strain>
    </source>
</reference>
<comment type="caution">
    <text evidence="1">The sequence shown here is derived from an EMBL/GenBank/DDBJ whole genome shotgun (WGS) entry which is preliminary data.</text>
</comment>
<evidence type="ECO:0000313" key="2">
    <source>
        <dbReference type="Proteomes" id="UP001494588"/>
    </source>
</evidence>
<organism evidence="1 2">
    <name type="scientific">Paraburkholderia sabiae</name>
    <dbReference type="NCBI Taxonomy" id="273251"/>
    <lineage>
        <taxon>Bacteria</taxon>
        <taxon>Pseudomonadati</taxon>
        <taxon>Pseudomonadota</taxon>
        <taxon>Betaproteobacteria</taxon>
        <taxon>Burkholderiales</taxon>
        <taxon>Burkholderiaceae</taxon>
        <taxon>Paraburkholderia</taxon>
    </lineage>
</organism>